<evidence type="ECO:0000256" key="2">
    <source>
        <dbReference type="SAM" id="Phobius"/>
    </source>
</evidence>
<organism evidence="3 4">
    <name type="scientific">Leucobacter iarius</name>
    <dbReference type="NCBI Taxonomy" id="333963"/>
    <lineage>
        <taxon>Bacteria</taxon>
        <taxon>Bacillati</taxon>
        <taxon>Actinomycetota</taxon>
        <taxon>Actinomycetes</taxon>
        <taxon>Micrococcales</taxon>
        <taxon>Microbacteriaceae</taxon>
        <taxon>Leucobacter</taxon>
    </lineage>
</organism>
<keyword evidence="4" id="KW-1185">Reference proteome</keyword>
<reference evidence="4" key="1">
    <citation type="journal article" date="2019" name="Int. J. Syst. Evol. Microbiol.">
        <title>The Global Catalogue of Microorganisms (GCM) 10K type strain sequencing project: providing services to taxonomists for standard genome sequencing and annotation.</title>
        <authorList>
            <consortium name="The Broad Institute Genomics Platform"/>
            <consortium name="The Broad Institute Genome Sequencing Center for Infectious Disease"/>
            <person name="Wu L."/>
            <person name="Ma J."/>
        </authorList>
    </citation>
    <scope>NUCLEOTIDE SEQUENCE [LARGE SCALE GENOMIC DNA]</scope>
    <source>
        <strain evidence="4">JCM 14736</strain>
    </source>
</reference>
<feature type="compositionally biased region" description="Low complexity" evidence="1">
    <location>
        <begin position="1"/>
        <end position="16"/>
    </location>
</feature>
<dbReference type="RefSeq" id="WP_344033454.1">
    <property type="nucleotide sequence ID" value="NZ_BAAAOB010000005.1"/>
</dbReference>
<comment type="caution">
    <text evidence="3">The sequence shown here is derived from an EMBL/GenBank/DDBJ whole genome shotgun (WGS) entry which is preliminary data.</text>
</comment>
<sequence>MNAQDPSAPIDPADADVNVDTGDGAARSEDPVVSTADDPAAAPTVPQPEAGPESAAPGAEPRDSTIPPQTAEQAAPHAPQAEQAQQTRPFPQAQSFEPRRRVRTGPIVWGSLILAFCAFVVQMSLAPGTVDPAVWISGTVLGLGVLLLGVSAGILARNARARRRG</sequence>
<accession>A0ABP4XZE3</accession>
<gene>
    <name evidence="3" type="ORF">GCM10009768_30050</name>
</gene>
<feature type="region of interest" description="Disordered" evidence="1">
    <location>
        <begin position="1"/>
        <end position="98"/>
    </location>
</feature>
<protein>
    <recommendedName>
        <fullName evidence="5">DUF308 domain-containing protein</fullName>
    </recommendedName>
</protein>
<dbReference type="Proteomes" id="UP001500851">
    <property type="component" value="Unassembled WGS sequence"/>
</dbReference>
<evidence type="ECO:0000256" key="1">
    <source>
        <dbReference type="SAM" id="MobiDB-lite"/>
    </source>
</evidence>
<keyword evidence="2" id="KW-0812">Transmembrane</keyword>
<keyword evidence="2" id="KW-0472">Membrane</keyword>
<feature type="transmembrane region" description="Helical" evidence="2">
    <location>
        <begin position="133"/>
        <end position="156"/>
    </location>
</feature>
<proteinExistence type="predicted"/>
<evidence type="ECO:0008006" key="5">
    <source>
        <dbReference type="Google" id="ProtNLM"/>
    </source>
</evidence>
<feature type="compositionally biased region" description="Low complexity" evidence="1">
    <location>
        <begin position="31"/>
        <end position="59"/>
    </location>
</feature>
<feature type="transmembrane region" description="Helical" evidence="2">
    <location>
        <begin position="107"/>
        <end position="127"/>
    </location>
</feature>
<keyword evidence="2" id="KW-1133">Transmembrane helix</keyword>
<feature type="compositionally biased region" description="Low complexity" evidence="1">
    <location>
        <begin position="67"/>
        <end position="87"/>
    </location>
</feature>
<name>A0ABP4XZE3_9MICO</name>
<evidence type="ECO:0000313" key="4">
    <source>
        <dbReference type="Proteomes" id="UP001500851"/>
    </source>
</evidence>
<dbReference type="EMBL" id="BAAAOB010000005">
    <property type="protein sequence ID" value="GAA1799005.1"/>
    <property type="molecule type" value="Genomic_DNA"/>
</dbReference>
<evidence type="ECO:0000313" key="3">
    <source>
        <dbReference type="EMBL" id="GAA1799005.1"/>
    </source>
</evidence>